<feature type="chain" id="PRO_5044713164" evidence="1">
    <location>
        <begin position="19"/>
        <end position="257"/>
    </location>
</feature>
<dbReference type="SMART" id="SM00700">
    <property type="entry name" value="JHBP"/>
    <property type="match status" value="1"/>
</dbReference>
<dbReference type="PANTHER" id="PTHR11008:SF32">
    <property type="entry name" value="CIRCADIAN CLOCK-CONTROLLED PROTEIN DAYWAKE-RELATED"/>
    <property type="match status" value="1"/>
</dbReference>
<sequence>MFVFSLLLFSCTLFFCDAAFVDNLTKCSIKDKKCVIEAFQKIINDIGETGIPEFDIVPIDPMNIKNVSVNVLDAVTLTITDGVIKGFKTCEVKKFNFDTDKQLEKQQIYCNVLTIKGQFVFGGSSPLLQNLFGGTSVNGNGKAKIKLEQVTMNLELPFSIIKKDDGDTYLQLVNKPKYSYDLQKAVFDIKNLVIGDTDISQAASTYLNSNWKTLIQSFGKTFVDKGLEYFFLFARKLYDNIPTKLYIEEDLMPYVSN</sequence>
<evidence type="ECO:0000256" key="1">
    <source>
        <dbReference type="SAM" id="SignalP"/>
    </source>
</evidence>
<organism evidence="2 4">
    <name type="scientific">Euphydryas editha</name>
    <name type="common">Edith's checkerspot</name>
    <dbReference type="NCBI Taxonomy" id="104508"/>
    <lineage>
        <taxon>Eukaryota</taxon>
        <taxon>Metazoa</taxon>
        <taxon>Ecdysozoa</taxon>
        <taxon>Arthropoda</taxon>
        <taxon>Hexapoda</taxon>
        <taxon>Insecta</taxon>
        <taxon>Pterygota</taxon>
        <taxon>Neoptera</taxon>
        <taxon>Endopterygota</taxon>
        <taxon>Lepidoptera</taxon>
        <taxon>Glossata</taxon>
        <taxon>Ditrysia</taxon>
        <taxon>Papilionoidea</taxon>
        <taxon>Nymphalidae</taxon>
        <taxon>Nymphalinae</taxon>
        <taxon>Euphydryas</taxon>
    </lineage>
</organism>
<dbReference type="EMBL" id="CAKOGL010000003">
    <property type="protein sequence ID" value="CAH2084856.1"/>
    <property type="molecule type" value="Genomic_DNA"/>
</dbReference>
<dbReference type="EMBL" id="CAKOGL010000003">
    <property type="protein sequence ID" value="CAH2084855.1"/>
    <property type="molecule type" value="Genomic_DNA"/>
</dbReference>
<dbReference type="GO" id="GO:0005615">
    <property type="term" value="C:extracellular space"/>
    <property type="evidence" value="ECO:0007669"/>
    <property type="project" value="TreeGrafter"/>
</dbReference>
<evidence type="ECO:0000313" key="4">
    <source>
        <dbReference type="Proteomes" id="UP001153954"/>
    </source>
</evidence>
<feature type="signal peptide" evidence="1">
    <location>
        <begin position="1"/>
        <end position="18"/>
    </location>
</feature>
<evidence type="ECO:0000313" key="2">
    <source>
        <dbReference type="EMBL" id="CAH2084855.1"/>
    </source>
</evidence>
<keyword evidence="4" id="KW-1185">Reference proteome</keyword>
<keyword evidence="1" id="KW-0732">Signal</keyword>
<gene>
    <name evidence="2" type="ORF">EEDITHA_LOCUS1389</name>
    <name evidence="3" type="ORF">EEDITHA_LOCUS1390</name>
</gene>
<evidence type="ECO:0000313" key="3">
    <source>
        <dbReference type="EMBL" id="CAH2084856.1"/>
    </source>
</evidence>
<dbReference type="AlphaFoldDB" id="A0AAU9TH92"/>
<accession>A0AAU9TH92</accession>
<dbReference type="InterPro" id="IPR010562">
    <property type="entry name" value="Haemolymph_juvenile_hormone-bd"/>
</dbReference>
<dbReference type="PANTHER" id="PTHR11008">
    <property type="entry name" value="PROTEIN TAKEOUT-LIKE PROTEIN"/>
    <property type="match status" value="1"/>
</dbReference>
<dbReference type="InterPro" id="IPR038606">
    <property type="entry name" value="To_sf"/>
</dbReference>
<protein>
    <submittedName>
        <fullName evidence="2">Uncharacterized protein</fullName>
    </submittedName>
</protein>
<name>A0AAU9TH92_EUPED</name>
<dbReference type="Gene3D" id="3.15.10.30">
    <property type="entry name" value="Haemolymph juvenile hormone binding protein"/>
    <property type="match status" value="1"/>
</dbReference>
<dbReference type="Proteomes" id="UP001153954">
    <property type="component" value="Unassembled WGS sequence"/>
</dbReference>
<proteinExistence type="predicted"/>
<comment type="caution">
    <text evidence="2">The sequence shown here is derived from an EMBL/GenBank/DDBJ whole genome shotgun (WGS) entry which is preliminary data.</text>
</comment>
<reference evidence="2" key="1">
    <citation type="submission" date="2022-03" db="EMBL/GenBank/DDBJ databases">
        <authorList>
            <person name="Tunstrom K."/>
        </authorList>
    </citation>
    <scope>NUCLEOTIDE SEQUENCE</scope>
</reference>
<dbReference type="Pfam" id="PF06585">
    <property type="entry name" value="JHBP"/>
    <property type="match status" value="1"/>
</dbReference>